<name>A0A4C1VXX9_EUMVA</name>
<keyword evidence="3" id="KW-1185">Reference proteome</keyword>
<feature type="region of interest" description="Disordered" evidence="1">
    <location>
        <begin position="101"/>
        <end position="120"/>
    </location>
</feature>
<dbReference type="AlphaFoldDB" id="A0A4C1VXX9"/>
<gene>
    <name evidence="2" type="ORF">EVAR_40549_1</name>
</gene>
<reference evidence="2 3" key="1">
    <citation type="journal article" date="2019" name="Commun. Biol.">
        <title>The bagworm genome reveals a unique fibroin gene that provides high tensile strength.</title>
        <authorList>
            <person name="Kono N."/>
            <person name="Nakamura H."/>
            <person name="Ohtoshi R."/>
            <person name="Tomita M."/>
            <person name="Numata K."/>
            <person name="Arakawa K."/>
        </authorList>
    </citation>
    <scope>NUCLEOTIDE SEQUENCE [LARGE SCALE GENOMIC DNA]</scope>
</reference>
<feature type="region of interest" description="Disordered" evidence="1">
    <location>
        <begin position="18"/>
        <end position="94"/>
    </location>
</feature>
<protein>
    <submittedName>
        <fullName evidence="2">Uncharacterized protein</fullName>
    </submittedName>
</protein>
<dbReference type="Proteomes" id="UP000299102">
    <property type="component" value="Unassembled WGS sequence"/>
</dbReference>
<proteinExistence type="predicted"/>
<evidence type="ECO:0000313" key="3">
    <source>
        <dbReference type="Proteomes" id="UP000299102"/>
    </source>
</evidence>
<feature type="compositionally biased region" description="Basic and acidic residues" evidence="1">
    <location>
        <begin position="52"/>
        <end position="75"/>
    </location>
</feature>
<accession>A0A4C1VXX9</accession>
<dbReference type="EMBL" id="BGZK01000430">
    <property type="protein sequence ID" value="GBP43109.1"/>
    <property type="molecule type" value="Genomic_DNA"/>
</dbReference>
<organism evidence="2 3">
    <name type="scientific">Eumeta variegata</name>
    <name type="common">Bagworm moth</name>
    <name type="synonym">Eumeta japonica</name>
    <dbReference type="NCBI Taxonomy" id="151549"/>
    <lineage>
        <taxon>Eukaryota</taxon>
        <taxon>Metazoa</taxon>
        <taxon>Ecdysozoa</taxon>
        <taxon>Arthropoda</taxon>
        <taxon>Hexapoda</taxon>
        <taxon>Insecta</taxon>
        <taxon>Pterygota</taxon>
        <taxon>Neoptera</taxon>
        <taxon>Endopterygota</taxon>
        <taxon>Lepidoptera</taxon>
        <taxon>Glossata</taxon>
        <taxon>Ditrysia</taxon>
        <taxon>Tineoidea</taxon>
        <taxon>Psychidae</taxon>
        <taxon>Oiketicinae</taxon>
        <taxon>Eumeta</taxon>
    </lineage>
</organism>
<evidence type="ECO:0000256" key="1">
    <source>
        <dbReference type="SAM" id="MobiDB-lite"/>
    </source>
</evidence>
<evidence type="ECO:0000313" key="2">
    <source>
        <dbReference type="EMBL" id="GBP43109.1"/>
    </source>
</evidence>
<sequence length="120" mass="12795">MGCLSRIELIITNRACAQTNARQPRAHASTHARAPASQTACRRAAAAGAESAGRRSDRAERPRMRQRRLTPDVRGRLRHSHGAAASGDVGGALTDIGRMGEREKEAGNMGTEAGRCDASY</sequence>
<comment type="caution">
    <text evidence="2">The sequence shown here is derived from an EMBL/GenBank/DDBJ whole genome shotgun (WGS) entry which is preliminary data.</text>
</comment>
<feature type="compositionally biased region" description="Low complexity" evidence="1">
    <location>
        <begin position="42"/>
        <end position="51"/>
    </location>
</feature>